<dbReference type="InterPro" id="IPR036034">
    <property type="entry name" value="PDZ_sf"/>
</dbReference>
<evidence type="ECO:0000256" key="9">
    <source>
        <dbReference type="ARBA" id="ARBA00023136"/>
    </source>
</evidence>
<dbReference type="CDD" id="cd06732">
    <property type="entry name" value="PDZ2_MAGI-1_3-like"/>
    <property type="match status" value="1"/>
</dbReference>
<feature type="domain" description="WW" evidence="15">
    <location>
        <begin position="359"/>
        <end position="392"/>
    </location>
</feature>
<dbReference type="FunFam" id="3.30.63.10:FF:000003">
    <property type="entry name" value="Membrane-associated guanylate kinase, WW and PDZ domain-containing protein 3 isoform 1"/>
    <property type="match status" value="1"/>
</dbReference>
<dbReference type="PANTHER" id="PTHR10316:SF12">
    <property type="entry name" value="MEMBRANE-ASSOCIATED GUANYLATE KINASE, WW AND PDZ DOMAIN-CONTAINING PROTEIN 1"/>
    <property type="match status" value="1"/>
</dbReference>
<dbReference type="Bgee" id="ENSSSCG00000011497">
    <property type="expression patterns" value="Expressed in dorsal plus ventral thalamus and 45 other cell types or tissues"/>
</dbReference>
<feature type="compositionally biased region" description="Polar residues" evidence="14">
    <location>
        <begin position="581"/>
        <end position="595"/>
    </location>
</feature>
<evidence type="ECO:0000256" key="14">
    <source>
        <dbReference type="SAM" id="MobiDB-lite"/>
    </source>
</evidence>
<feature type="compositionally biased region" description="Polar residues" evidence="14">
    <location>
        <begin position="737"/>
        <end position="757"/>
    </location>
</feature>
<evidence type="ECO:0000256" key="7">
    <source>
        <dbReference type="ARBA" id="ARBA00022840"/>
    </source>
</evidence>
<dbReference type="SMR" id="A0A287AIC8"/>
<dbReference type="Ensembl" id="ENSSSCT00000052727.3">
    <property type="protein sequence ID" value="ENSSSCP00000043634.2"/>
    <property type="gene ID" value="ENSSSCG00000011497.5"/>
</dbReference>
<reference evidence="19" key="1">
    <citation type="submission" date="2009-11" db="EMBL/GenBank/DDBJ databases">
        <authorList>
            <consortium name="Porcine genome sequencing project"/>
        </authorList>
    </citation>
    <scope>NUCLEOTIDE SEQUENCE [LARGE SCALE GENOMIC DNA]</scope>
    <source>
        <strain evidence="19">Duroc</strain>
    </source>
</reference>
<dbReference type="GO" id="GO:0051393">
    <property type="term" value="F:alpha-actinin binding"/>
    <property type="evidence" value="ECO:0007669"/>
    <property type="project" value="Ensembl"/>
</dbReference>
<dbReference type="FunFam" id="2.30.42.10:FF:000015">
    <property type="entry name" value="Membrane associated guanylate kinase, WW and PDZ domain containing 1"/>
    <property type="match status" value="1"/>
</dbReference>
<feature type="domain" description="PDZ" evidence="17">
    <location>
        <begin position="808"/>
        <end position="890"/>
    </location>
</feature>
<gene>
    <name evidence="18 20" type="primary">MAGI1</name>
</gene>
<feature type="compositionally biased region" description="Polar residues" evidence="14">
    <location>
        <begin position="264"/>
        <end position="283"/>
    </location>
</feature>
<dbReference type="GO" id="GO:0005911">
    <property type="term" value="C:cell-cell junction"/>
    <property type="evidence" value="ECO:0000318"/>
    <property type="project" value="GO_Central"/>
</dbReference>
<dbReference type="InterPro" id="IPR027417">
    <property type="entry name" value="P-loop_NTPase"/>
</dbReference>
<dbReference type="PROSITE" id="PS00856">
    <property type="entry name" value="GUANYLATE_KINASE_1"/>
    <property type="match status" value="1"/>
</dbReference>
<dbReference type="ExpressionAtlas" id="A0A287AIC8">
    <property type="expression patterns" value="baseline and differential"/>
</dbReference>
<dbReference type="SMART" id="SM00456">
    <property type="entry name" value="WW"/>
    <property type="match status" value="2"/>
</dbReference>
<comment type="subcellular location">
    <subcellularLocation>
        <location evidence="2">Cell junction</location>
        <location evidence="2">Tight junction</location>
    </subcellularLocation>
    <subcellularLocation>
        <location evidence="1">Membrane</location>
        <topology evidence="1">Peripheral membrane protein</topology>
    </subcellularLocation>
</comment>
<dbReference type="SMART" id="SM00228">
    <property type="entry name" value="PDZ"/>
    <property type="match status" value="6"/>
</dbReference>
<feature type="region of interest" description="Disordered" evidence="14">
    <location>
        <begin position="715"/>
        <end position="787"/>
    </location>
</feature>
<feature type="domain" description="PDZ" evidence="17">
    <location>
        <begin position="965"/>
        <end position="1060"/>
    </location>
</feature>
<dbReference type="Proteomes" id="UP000008227">
    <property type="component" value="Chromosome 13"/>
</dbReference>
<dbReference type="InterPro" id="IPR008144">
    <property type="entry name" value="Guanylate_kin-like_dom"/>
</dbReference>
<dbReference type="SUPFAM" id="SSF52540">
    <property type="entry name" value="P-loop containing nucleoside triphosphate hydrolases"/>
    <property type="match status" value="1"/>
</dbReference>
<feature type="compositionally biased region" description="Polar residues" evidence="14">
    <location>
        <begin position="926"/>
        <end position="935"/>
    </location>
</feature>
<dbReference type="RefSeq" id="XP_020926456.1">
    <property type="nucleotide sequence ID" value="XM_021070797.1"/>
</dbReference>
<dbReference type="GO" id="GO:0042995">
    <property type="term" value="C:cell projection"/>
    <property type="evidence" value="ECO:0007669"/>
    <property type="project" value="Ensembl"/>
</dbReference>
<dbReference type="GO" id="GO:0005524">
    <property type="term" value="F:ATP binding"/>
    <property type="evidence" value="ECO:0007669"/>
    <property type="project" value="UniProtKB-KW"/>
</dbReference>
<feature type="compositionally biased region" description="Polar residues" evidence="14">
    <location>
        <begin position="906"/>
        <end position="918"/>
    </location>
</feature>
<dbReference type="GO" id="GO:0005737">
    <property type="term" value="C:cytoplasm"/>
    <property type="evidence" value="ECO:0000318"/>
    <property type="project" value="GO_Central"/>
</dbReference>
<dbReference type="FunFam" id="2.30.42.10:FF:000103">
    <property type="entry name" value="membrane-associated guanylate kinase, WW and PDZ domain-containing protein 1 isoform X2"/>
    <property type="match status" value="1"/>
</dbReference>
<feature type="domain" description="PDZ" evidence="17">
    <location>
        <begin position="17"/>
        <end position="105"/>
    </location>
</feature>
<dbReference type="CDD" id="cd06734">
    <property type="entry name" value="PDZ4_MAGI-1_3-like"/>
    <property type="match status" value="1"/>
</dbReference>
<evidence type="ECO:0000313" key="18">
    <source>
        <dbReference type="Ensembl" id="ENSSSCP00000043634.2"/>
    </source>
</evidence>
<accession>A0A287AIC8</accession>
<dbReference type="GO" id="GO:0005654">
    <property type="term" value="C:nucleoplasm"/>
    <property type="evidence" value="ECO:0007669"/>
    <property type="project" value="Ensembl"/>
</dbReference>
<dbReference type="Pfam" id="PF00397">
    <property type="entry name" value="WW"/>
    <property type="match status" value="2"/>
</dbReference>
<reference evidence="18" key="3">
    <citation type="submission" date="2025-08" db="UniProtKB">
        <authorList>
            <consortium name="Ensembl"/>
        </authorList>
    </citation>
    <scope>IDENTIFICATION</scope>
</reference>
<dbReference type="Pfam" id="PF00625">
    <property type="entry name" value="Guanylate_kin"/>
    <property type="match status" value="1"/>
</dbReference>
<dbReference type="PROSITE" id="PS50106">
    <property type="entry name" value="PDZ"/>
    <property type="match status" value="6"/>
</dbReference>
<dbReference type="VGNC" id="VGNC:98097">
    <property type="gene designation" value="MAGI1"/>
</dbReference>
<dbReference type="FunFam" id="2.30.42.10:FF:000006">
    <property type="entry name" value="Membrane associated guanylate kinase, WW and PDZ domain containing 1"/>
    <property type="match status" value="1"/>
</dbReference>
<keyword evidence="19" id="KW-1185">Reference proteome</keyword>
<feature type="compositionally biased region" description="Low complexity" evidence="14">
    <location>
        <begin position="402"/>
        <end position="417"/>
    </location>
</feature>
<feature type="compositionally biased region" description="Basic and acidic residues" evidence="14">
    <location>
        <begin position="1245"/>
        <end position="1301"/>
    </location>
</feature>
<dbReference type="CDD" id="cd00201">
    <property type="entry name" value="WW"/>
    <property type="match status" value="2"/>
</dbReference>
<evidence type="ECO:0000256" key="8">
    <source>
        <dbReference type="ARBA" id="ARBA00022949"/>
    </source>
</evidence>
<dbReference type="GeneTree" id="ENSGT00940000155820"/>
<evidence type="ECO:0000256" key="5">
    <source>
        <dbReference type="ARBA" id="ARBA00022737"/>
    </source>
</evidence>
<evidence type="ECO:0000259" key="17">
    <source>
        <dbReference type="PROSITE" id="PS50106"/>
    </source>
</evidence>
<dbReference type="SUPFAM" id="SSF51045">
    <property type="entry name" value="WW domain"/>
    <property type="match status" value="2"/>
</dbReference>
<dbReference type="GO" id="GO:0005923">
    <property type="term" value="C:bicellular tight junction"/>
    <property type="evidence" value="ECO:0007669"/>
    <property type="project" value="UniProtKB-SubCell"/>
</dbReference>
<protein>
    <recommendedName>
        <fullName evidence="11">Membrane-associated guanylate kinase, WW and PDZ domain-containing protein 1</fullName>
    </recommendedName>
    <alternativeName>
        <fullName evidence="12">BAI1-associated protein 1</fullName>
    </alternativeName>
    <alternativeName>
        <fullName evidence="13">Membrane-associated guanylate kinase inverted 1</fullName>
    </alternativeName>
</protein>
<keyword evidence="9" id="KW-0472">Membrane</keyword>
<feature type="compositionally biased region" description="Pro residues" evidence="14">
    <location>
        <begin position="430"/>
        <end position="440"/>
    </location>
</feature>
<dbReference type="STRING" id="9823.ENSSSCP00000043634"/>
<dbReference type="SMART" id="SM00072">
    <property type="entry name" value="GuKc"/>
    <property type="match status" value="1"/>
</dbReference>
<dbReference type="GeneID" id="100520932"/>
<dbReference type="FunFam" id="2.30.42.10:FF:000005">
    <property type="entry name" value="Membrane associated guanylate kinase, WW and PDZ domain containing 1"/>
    <property type="match status" value="1"/>
</dbReference>
<dbReference type="GO" id="GO:0022409">
    <property type="term" value="P:positive regulation of cell-cell adhesion"/>
    <property type="evidence" value="ECO:0007669"/>
    <property type="project" value="Ensembl"/>
</dbReference>
<feature type="domain" description="Guanylate kinase-like" evidence="16">
    <location>
        <begin position="96"/>
        <end position="189"/>
    </location>
</feature>
<dbReference type="GO" id="GO:0005886">
    <property type="term" value="C:plasma membrane"/>
    <property type="evidence" value="ECO:0007669"/>
    <property type="project" value="Ensembl"/>
</dbReference>
<dbReference type="Gene3D" id="3.30.63.10">
    <property type="entry name" value="Guanylate Kinase phosphate binding domain"/>
    <property type="match status" value="1"/>
</dbReference>
<feature type="domain" description="PDZ" evidence="17">
    <location>
        <begin position="638"/>
        <end position="716"/>
    </location>
</feature>
<proteinExistence type="predicted"/>
<dbReference type="InterPro" id="IPR036020">
    <property type="entry name" value="WW_dom_sf"/>
</dbReference>
<evidence type="ECO:0000256" key="12">
    <source>
        <dbReference type="ARBA" id="ARBA00078448"/>
    </source>
</evidence>
<dbReference type="CDD" id="cd06731">
    <property type="entry name" value="PDZ1_MAGI-1_3-like"/>
    <property type="match status" value="1"/>
</dbReference>
<feature type="region of interest" description="Disordered" evidence="14">
    <location>
        <begin position="1200"/>
        <end position="1455"/>
    </location>
</feature>
<feature type="compositionally biased region" description="Polar residues" evidence="14">
    <location>
        <begin position="1080"/>
        <end position="1094"/>
    </location>
</feature>
<feature type="compositionally biased region" description="Basic and acidic residues" evidence="14">
    <location>
        <begin position="1365"/>
        <end position="1455"/>
    </location>
</feature>
<keyword evidence="4" id="KW-0597">Phosphoprotein</keyword>
<feature type="domain" description="WW" evidence="15">
    <location>
        <begin position="300"/>
        <end position="333"/>
    </location>
</feature>
<dbReference type="GO" id="GO:0005730">
    <property type="term" value="C:nucleolus"/>
    <property type="evidence" value="ECO:0007669"/>
    <property type="project" value="Ensembl"/>
</dbReference>
<dbReference type="Gene3D" id="2.30.42.10">
    <property type="match status" value="6"/>
</dbReference>
<feature type="region of interest" description="Disordered" evidence="14">
    <location>
        <begin position="581"/>
        <end position="618"/>
    </location>
</feature>
<evidence type="ECO:0000256" key="11">
    <source>
        <dbReference type="ARBA" id="ARBA00070829"/>
    </source>
</evidence>
<dbReference type="CTD" id="9223"/>
<feature type="region of interest" description="Disordered" evidence="14">
    <location>
        <begin position="1080"/>
        <end position="1112"/>
    </location>
</feature>
<feature type="region of interest" description="Disordered" evidence="14">
    <location>
        <begin position="236"/>
        <end position="283"/>
    </location>
</feature>
<reference evidence="18" key="2">
    <citation type="journal article" date="2020" name="Gigascience">
        <title>An improved pig reference genome sequence to enable pig genetics and genomics research.</title>
        <authorList>
            <person name="Warr A."/>
            <person name="Affara N."/>
            <person name="Aken B."/>
            <person name="Beiki H."/>
            <person name="Bickhart D.M."/>
            <person name="Billis K."/>
            <person name="Chow W."/>
            <person name="Eory L."/>
            <person name="Finlayson H.A."/>
            <person name="Flicek P."/>
            <person name="Giron C.G."/>
            <person name="Griffin D.K."/>
            <person name="Hall R."/>
            <person name="Hannum G."/>
            <person name="Hourlier T."/>
            <person name="Howe K."/>
            <person name="Hume D.A."/>
            <person name="Izuogu O."/>
            <person name="Kim K."/>
            <person name="Koren S."/>
            <person name="Liu H."/>
            <person name="Manchanda N."/>
            <person name="Martin F.J."/>
            <person name="Nonneman D.J."/>
            <person name="O'Connor R.E."/>
            <person name="Phillippy A.M."/>
            <person name="Rohrer G.A."/>
            <person name="Rosen B.D."/>
            <person name="Rund L.A."/>
            <person name="Sargent C.A."/>
            <person name="Schook L.B."/>
            <person name="Schroeder S.G."/>
            <person name="Schwartz A.S."/>
            <person name="Skinner B.M."/>
            <person name="Talbot R."/>
            <person name="Tseng E."/>
            <person name="Tuggle C.K."/>
            <person name="Watson M."/>
            <person name="Smith T.P.L."/>
            <person name="Archibald A.L."/>
        </authorList>
    </citation>
    <scope>NUCLEOTIDE SEQUENCE [LARGE SCALE GENOMIC DNA]</scope>
    <source>
        <strain evidence="18">Duroc</strain>
    </source>
</reference>
<evidence type="ECO:0000256" key="6">
    <source>
        <dbReference type="ARBA" id="ARBA00022741"/>
    </source>
</evidence>
<feature type="compositionally biased region" description="Gly residues" evidence="14">
    <location>
        <begin position="942"/>
        <end position="952"/>
    </location>
</feature>
<dbReference type="Pfam" id="PF00595">
    <property type="entry name" value="PDZ"/>
    <property type="match status" value="5"/>
</dbReference>
<evidence type="ECO:0000256" key="10">
    <source>
        <dbReference type="ARBA" id="ARBA00058771"/>
    </source>
</evidence>
<dbReference type="InterPro" id="IPR020590">
    <property type="entry name" value="Guanylate_kinase_CS"/>
</dbReference>
<name>A0A287AIC8_PIG</name>
<dbReference type="PROSITE" id="PS01159">
    <property type="entry name" value="WW_DOMAIN_1"/>
    <property type="match status" value="2"/>
</dbReference>
<evidence type="ECO:0000259" key="15">
    <source>
        <dbReference type="PROSITE" id="PS50020"/>
    </source>
</evidence>
<keyword evidence="3" id="KW-0796">Tight junction</keyword>
<keyword evidence="8" id="KW-0965">Cell junction</keyword>
<dbReference type="PROSITE" id="PS50020">
    <property type="entry name" value="WW_DOMAIN_2"/>
    <property type="match status" value="2"/>
</dbReference>
<reference evidence="18" key="4">
    <citation type="submission" date="2025-09" db="UniProtKB">
        <authorList>
            <consortium name="Ensembl"/>
        </authorList>
    </citation>
    <scope>IDENTIFICATION</scope>
</reference>
<dbReference type="FunCoup" id="A0A287AIC8">
    <property type="interactions" value="712"/>
</dbReference>
<keyword evidence="5" id="KW-0677">Repeat</keyword>
<sequence>MSKVIQKKNHWTSKVHECTVKRGPQGELGVTVLGGAENGEFPYVGAVAAAEASGLPGGGEGPRLGEGELLLEVQGIRVSGLPRYDVLGVIDSFKEAVTFKAVRQGGKLNKDLRHFLSQRFQKGSPDHELQQTIRDNLYRHAVPCTTRSPREGEVPGVDYNFLTVKEFLDLEQSGTLLEVGTYEGNYYGTPKPPSQPVSGKVITTDALQSLHSGSKQSTPKRTKSYNDMQNAGIVHAENEEEDDVPEMNSSFTADSGDQEDHTLQETSLPPVNSSITAAPITDPSQKFPQYLPLTAEDNLGPLPENWEMAYTENGEVYFIDHNTKTTSWLDPRCLNKQQKPLEECEDDEGIHTEELDSELELPAGWEKIEDPVYGIYYVDHINRKTQYENPVLEAKRKKQLEQQQQPQQQQPQQQQQPEDWTEDHSSLVPPVIPNHPPSNPEPARDAPLQGKPFFTRNPSELKGKFIHTKLRKSSRGFGFTVVGGDEPDEFLQIKSLVLDGPAALDGKMETGDVIVSVNDTCVLGHTHAQVVKIFQSIPIGASVDLELCRGYPLPFDPDDPNTSLVTSVAILDKEPIIVNGQETYDSPASHSSKTGKVNGMKDARPSSPADVASNGSHGYPNDTVSLASSIATQPELITVHIVKGPMGFGFTIADSPGGGGQRVKQIVDSPRCRGLKEGDLIVEVNKKNVQALTHNQVVDMLIECPKGSEVTLLVQRGGLPVPKKSPKSQPLERKDSQNSSQHSVASHRSLHTASPSHGAQVLPEYPPAEAPASDQTDSSGQKKPDPFKIWAQSRSMYENRLPDYQEQDIFLWRKETGFGFRILGGNEPGEPIYIGHIVPLGAADTDGRLRSGDELICVDGTPVIGKSHQLVVQLMQQAAKQGHVNLTVRRKVVFAAPKTENEVPSPASSHHSSNQPASLTEEKRTPQGSQNSLNTVSSGSGSTSGIGSGGGGGSGVVSAVVQPYDVEIRRGENEGFGFVIVSSVSRPEAGTTFGNACVAMPHKIGRIIEGSPADRCGKLKVGDRILAVNGCSITNKSHSDIVNLIKEAGNTVTLRIIPGDESSNATLLTNAEKIATITTTHTPSQQGAQETRNITKPKPESQFEFKPPQATQEQDFYTVELERGAKGFGFSLRGGREYNMDLYVLRLAEDGPAERCGKMRVGDEILEINGETTKNMKHSRAIELIKNGGRRVRLFLKRGDGSVPEYDPSSDGNGPPAGPQGVPEMRATPPDRRQHPSLESSYAPDLHKSSLHGEKRAQVRDPKGSRQPNEHHTWNGTSRKPDSGACRPKDWAPEGRRDAQPERMVTNGPKRRSPEKRREGTRSADNTLERREHQEKRREVSPERRRERSPTRRRDGSPSRRRRSLERLLDQRRSPERKRGSSPERRAKSTDRRRTRSPERRRERSLEKKSKEDKGSHRERERVEASLKQDAGRSSRHPPEQRRRPYKECSTDLSI</sequence>
<dbReference type="SUPFAM" id="SSF50156">
    <property type="entry name" value="PDZ domain-like"/>
    <property type="match status" value="6"/>
</dbReference>
<feature type="domain" description="PDZ" evidence="17">
    <location>
        <begin position="1118"/>
        <end position="1200"/>
    </location>
</feature>
<dbReference type="CDD" id="cd06735">
    <property type="entry name" value="PDZ5_MAGI-1_3-like"/>
    <property type="match status" value="1"/>
</dbReference>
<evidence type="ECO:0000256" key="2">
    <source>
        <dbReference type="ARBA" id="ARBA00004435"/>
    </source>
</evidence>
<evidence type="ECO:0000259" key="16">
    <source>
        <dbReference type="PROSITE" id="PS50052"/>
    </source>
</evidence>
<evidence type="ECO:0000256" key="13">
    <source>
        <dbReference type="ARBA" id="ARBA00079517"/>
    </source>
</evidence>
<dbReference type="CDD" id="cd06733">
    <property type="entry name" value="PDZ3_MAGI-1_3-like"/>
    <property type="match status" value="1"/>
</dbReference>
<evidence type="ECO:0000313" key="19">
    <source>
        <dbReference type="Proteomes" id="UP000008227"/>
    </source>
</evidence>
<feature type="domain" description="PDZ" evidence="17">
    <location>
        <begin position="467"/>
        <end position="536"/>
    </location>
</feature>
<dbReference type="FunFam" id="2.30.42.10:FF:000042">
    <property type="entry name" value="Membrane-associated guanylate kinase, WW and PDZ domain-containing protein 3 isoform 1"/>
    <property type="match status" value="1"/>
</dbReference>
<evidence type="ECO:0000256" key="1">
    <source>
        <dbReference type="ARBA" id="ARBA00004170"/>
    </source>
</evidence>
<dbReference type="InterPro" id="IPR001202">
    <property type="entry name" value="WW_dom"/>
</dbReference>
<dbReference type="Gene3D" id="2.20.70.10">
    <property type="match status" value="2"/>
</dbReference>
<evidence type="ECO:0000256" key="3">
    <source>
        <dbReference type="ARBA" id="ARBA00022427"/>
    </source>
</evidence>
<dbReference type="CDD" id="cd06730">
    <property type="entry name" value="PDZ0_MAGI-1_3-like"/>
    <property type="match status" value="1"/>
</dbReference>
<dbReference type="InterPro" id="IPR001478">
    <property type="entry name" value="PDZ"/>
</dbReference>
<feature type="region of interest" description="Disordered" evidence="14">
    <location>
        <begin position="395"/>
        <end position="458"/>
    </location>
</feature>
<keyword evidence="6" id="KW-0547">Nucleotide-binding</keyword>
<dbReference type="FunFam" id="2.20.70.10:FF:000002">
    <property type="entry name" value="Membrane-associated guanylate kinase, WW and PDZ domain-containing protein 3 isoform 1"/>
    <property type="match status" value="1"/>
</dbReference>
<dbReference type="InterPro" id="IPR008145">
    <property type="entry name" value="GK/Ca_channel_bsu"/>
</dbReference>
<feature type="compositionally biased region" description="Basic and acidic residues" evidence="14">
    <location>
        <begin position="1316"/>
        <end position="1358"/>
    </location>
</feature>
<feature type="region of interest" description="Disordered" evidence="14">
    <location>
        <begin position="899"/>
        <end position="952"/>
    </location>
</feature>
<dbReference type="GO" id="GO:0007165">
    <property type="term" value="P:signal transduction"/>
    <property type="evidence" value="ECO:0000318"/>
    <property type="project" value="GO_Central"/>
</dbReference>
<dbReference type="PANTHER" id="PTHR10316">
    <property type="entry name" value="MEMBRANE ASSOCIATED GUANYLATE KINASE-RELATED"/>
    <property type="match status" value="1"/>
</dbReference>
<dbReference type="FunFam" id="2.30.42.10:FF:000012">
    <property type="entry name" value="Membrane associated guanylate kinase, WW and PDZ domain containing 1"/>
    <property type="match status" value="1"/>
</dbReference>
<keyword evidence="7" id="KW-0067">ATP-binding</keyword>
<comment type="function">
    <text evidence="10">Plays a role in coupling actin fibers to cell junctions in endothelial cells, via its interaction with AMOTL2 and CDH5. May regulate acid-induced ASIC3 currents by modulating its expression at the cell surface.</text>
</comment>
<dbReference type="InParanoid" id="A0A287AIC8"/>
<dbReference type="PROSITE" id="PS50052">
    <property type="entry name" value="GUANYLATE_KINASE_2"/>
    <property type="match status" value="1"/>
</dbReference>
<organism evidence="18 19">
    <name type="scientific">Sus scrofa</name>
    <name type="common">Pig</name>
    <dbReference type="NCBI Taxonomy" id="9823"/>
    <lineage>
        <taxon>Eukaryota</taxon>
        <taxon>Metazoa</taxon>
        <taxon>Chordata</taxon>
        <taxon>Craniata</taxon>
        <taxon>Vertebrata</taxon>
        <taxon>Euteleostomi</taxon>
        <taxon>Mammalia</taxon>
        <taxon>Eutheria</taxon>
        <taxon>Laurasiatheria</taxon>
        <taxon>Artiodactyla</taxon>
        <taxon>Suina</taxon>
        <taxon>Suidae</taxon>
        <taxon>Sus</taxon>
    </lineage>
</organism>
<dbReference type="Pfam" id="PF16666">
    <property type="entry name" value="MAGI_u5"/>
    <property type="match status" value="1"/>
</dbReference>
<dbReference type="FunFam" id="2.20.70.10:FF:000001">
    <property type="entry name" value="Membrane-associated guanylate kinase, WW and PDZ domain-containing protein 1"/>
    <property type="match status" value="1"/>
</dbReference>
<evidence type="ECO:0000256" key="4">
    <source>
        <dbReference type="ARBA" id="ARBA00022553"/>
    </source>
</evidence>
<dbReference type="Pfam" id="PF16663">
    <property type="entry name" value="MAGI_u1"/>
    <property type="match status" value="1"/>
</dbReference>
<evidence type="ECO:0000313" key="20">
    <source>
        <dbReference type="VGNC" id="VGNC:98097"/>
    </source>
</evidence>